<evidence type="ECO:0000313" key="8">
    <source>
        <dbReference type="Proteomes" id="UP001497623"/>
    </source>
</evidence>
<dbReference type="PANTHER" id="PTHR23179">
    <property type="entry name" value="T-CELL ACTIVATION RHO GTPASE ACTIVATING PROTEIN-RELATED"/>
    <property type="match status" value="1"/>
</dbReference>
<dbReference type="Pfam" id="PF00620">
    <property type="entry name" value="RhoGAP"/>
    <property type="match status" value="1"/>
</dbReference>
<dbReference type="CDD" id="cd04402">
    <property type="entry name" value="RhoGAP_ARHGAP20"/>
    <property type="match status" value="1"/>
</dbReference>
<keyword evidence="8" id="KW-1185">Reference proteome</keyword>
<dbReference type="Gene3D" id="2.30.29.30">
    <property type="entry name" value="Pleckstrin-homology domain (PH domain)/Phosphotyrosine-binding domain (PTB)"/>
    <property type="match status" value="1"/>
</dbReference>
<feature type="region of interest" description="Disordered" evidence="4">
    <location>
        <begin position="751"/>
        <end position="864"/>
    </location>
</feature>
<keyword evidence="1" id="KW-0343">GTPase activation</keyword>
<feature type="compositionally biased region" description="Polar residues" evidence="4">
    <location>
        <begin position="804"/>
        <end position="822"/>
    </location>
</feature>
<gene>
    <name evidence="7" type="ORF">MNOR_LOCUS1189</name>
</gene>
<feature type="domain" description="Ras-associating" evidence="5">
    <location>
        <begin position="403"/>
        <end position="497"/>
    </location>
</feature>
<feature type="coiled-coil region" evidence="3">
    <location>
        <begin position="164"/>
        <end position="191"/>
    </location>
</feature>
<dbReference type="PANTHER" id="PTHR23179:SF3">
    <property type="entry name" value="RHO GTPASE-ACTIVATING PROTEIN 20"/>
    <property type="match status" value="1"/>
</dbReference>
<dbReference type="FunFam" id="2.30.29.30:FF:000217">
    <property type="entry name" value="Rho GTPase activating protein 20"/>
    <property type="match status" value="1"/>
</dbReference>
<feature type="compositionally biased region" description="Polar residues" evidence="4">
    <location>
        <begin position="1162"/>
        <end position="1174"/>
    </location>
</feature>
<dbReference type="InterPro" id="IPR047887">
    <property type="entry name" value="ARHGAP20_PH"/>
</dbReference>
<dbReference type="EMBL" id="CAXKWB010000305">
    <property type="protein sequence ID" value="CAL4060261.1"/>
    <property type="molecule type" value="Genomic_DNA"/>
</dbReference>
<feature type="compositionally biased region" description="Basic and acidic residues" evidence="4">
    <location>
        <begin position="196"/>
        <end position="205"/>
    </location>
</feature>
<dbReference type="SMART" id="SM00324">
    <property type="entry name" value="RhoGAP"/>
    <property type="match status" value="1"/>
</dbReference>
<dbReference type="InterPro" id="IPR008936">
    <property type="entry name" value="Rho_GTPase_activation_prot"/>
</dbReference>
<dbReference type="GO" id="GO:0035023">
    <property type="term" value="P:regulation of Rho protein signal transduction"/>
    <property type="evidence" value="ECO:0007669"/>
    <property type="project" value="InterPro"/>
</dbReference>
<feature type="compositionally biased region" description="Low complexity" evidence="4">
    <location>
        <begin position="767"/>
        <end position="779"/>
    </location>
</feature>
<dbReference type="CDD" id="cd13319">
    <property type="entry name" value="PH_RARhoGAP"/>
    <property type="match status" value="1"/>
</dbReference>
<feature type="region of interest" description="Disordered" evidence="4">
    <location>
        <begin position="1149"/>
        <end position="1174"/>
    </location>
</feature>
<feature type="non-terminal residue" evidence="7">
    <location>
        <position position="1573"/>
    </location>
</feature>
<feature type="compositionally biased region" description="Acidic residues" evidence="4">
    <location>
        <begin position="1467"/>
        <end position="1478"/>
    </location>
</feature>
<dbReference type="GO" id="GO:0007165">
    <property type="term" value="P:signal transduction"/>
    <property type="evidence" value="ECO:0007669"/>
    <property type="project" value="InterPro"/>
</dbReference>
<dbReference type="InterPro" id="IPR011993">
    <property type="entry name" value="PH-like_dom_sf"/>
</dbReference>
<evidence type="ECO:0000256" key="4">
    <source>
        <dbReference type="SAM" id="MobiDB-lite"/>
    </source>
</evidence>
<feature type="region of interest" description="Disordered" evidence="4">
    <location>
        <begin position="1070"/>
        <end position="1137"/>
    </location>
</feature>
<dbReference type="Pfam" id="PF00788">
    <property type="entry name" value="RA"/>
    <property type="match status" value="1"/>
</dbReference>
<dbReference type="Proteomes" id="UP001497623">
    <property type="component" value="Unassembled WGS sequence"/>
</dbReference>
<dbReference type="PROSITE" id="PS50200">
    <property type="entry name" value="RA"/>
    <property type="match status" value="1"/>
</dbReference>
<evidence type="ECO:0008006" key="9">
    <source>
        <dbReference type="Google" id="ProtNLM"/>
    </source>
</evidence>
<evidence type="ECO:0000256" key="1">
    <source>
        <dbReference type="ARBA" id="ARBA00022468"/>
    </source>
</evidence>
<dbReference type="InterPro" id="IPR000159">
    <property type="entry name" value="RA_dom"/>
</dbReference>
<dbReference type="InterPro" id="IPR000198">
    <property type="entry name" value="RhoGAP_dom"/>
</dbReference>
<dbReference type="Gene3D" id="1.10.555.10">
    <property type="entry name" value="Rho GTPase activation protein"/>
    <property type="match status" value="1"/>
</dbReference>
<reference evidence="7 8" key="1">
    <citation type="submission" date="2024-05" db="EMBL/GenBank/DDBJ databases">
        <authorList>
            <person name="Wallberg A."/>
        </authorList>
    </citation>
    <scope>NUCLEOTIDE SEQUENCE [LARGE SCALE GENOMIC DNA]</scope>
</reference>
<evidence type="ECO:0000259" key="6">
    <source>
        <dbReference type="PROSITE" id="PS50238"/>
    </source>
</evidence>
<sequence>MSFVFAHRYQHGRLISSQNSYGILAPKMNIELALVTPFVFRPSQLVSGPKGQPRIYGRSKAAKGQPKILRPNYEQINNVLEVSSVRSYLVSELYVQTCREETKDYIPLSALVRRASQGSMGGRRPPKTIRVESIIIVERLSEYEQYFASLLVDTHPDHPDRTHLAQHHDRLRQLVRRGEEEESEIERIQDLFPHDDLRLHDREPQAQKMKGLMRKRSTTAARLQRAFSAKGLRGPGGAEPQSPHNNNKDTQNNNNNSTNGSTALPPNKTREGRPKRQFIMETPATFTTGVQSQERHLFLFSDLLLVAKARSGGNFKLKEKVRVSEMWLSTCLDDVVEVPKSHDTSFVMGWPTMNVVASFSCVATKDLWYNKLSQVIAEEREKEPPSTTIQVTYYDPVNNIDFSKTVSINATTTARECVSLTLDHLEMSGADSSQFQLWVKTGNDESPYPLIGHEYPFSIKLNCVRDLLQDCDAEQCNNLYNTELVTRCQFILRQARKLSFGSPEGVKKVSKKARKSPIRIHRVFKRSISKGDNLDGSVNISSGHLYGHSLVAVCEKENALPKPIVEMLTQLFLKGPFTQGIFRKSANARLVRELKEKIDNDTENTVDLENVHITAVAALFKDFLRSLPDCLLSSDLYEEWLELTKNNDVRDRIARTFMLCSRLPQAHRVLLQHFLCVLYHIARRQSENMMSASNLAVCVGPSILWPSSPVLALSPEASKQVPAVVEFLIERCADMFGEDVLHILGEPPEWDPLTRDSGAEESDSLHSLHSGHSLHSSGGMRRDDSSIDSLEGELSPLPRKDKMSLTNLSRDSGLTMSDSQLYTPDEEESQSTSSGHSGADKSVSNYSSGGHSERSNERFQHYTAPNNPNAIYAAVSRRPEKISNAYDDQNYYAAPNNEHQRVHITYSTPTGYTNSSPNGKEYTRVYSSRHDRISDVYNKQQEEEAIYSIPSGANAGMGSPFVVNSNFQRHDWMRRRSNLRKVSRTSSGEGGMVRSNSEESLLNKYNDLDFGMSLGPAGVAIKRPANHTKGPAPPPPGEYDDEYLNESHEGIESPIRRSRSAHYIVDDIIDRHGRSPDHTPAVSRSASHDTVGWQRSKSTPQIHDEADRSYDSSTMSDDDDSTPHVSRSNSRGKEFGGGGLNTWDAVYGTAQLPSDSGDSHNSRNSSFKSERTGSMCTVVSAGSTSTLASNPPSYDETMNRRSLHYRVGSQQNPGSPSAPKSGFPDFAIEEEKIKSAKAKQLYEESLRIYQEENTYPGYLVRASPAHAHDSDENEQPPPLPPKSEPPPLPPKQRTHRRVSDGRLKQLPPVHVEAKSNANARKSKSVTSLPNSYDPPFHKTIIYTDDCPPSLPPKERTVIEVEAVYSQVPESRVRQTTTRAISPPRVEKKSIETQTDDCDLLDDEVRDEGIQTSGSWMGDHVTSVAVDPSSTPHNATERRRGRARRRDSNASLRSRSVPNRDMGVGPGEESESDSDDDWDYQITHSPSVNDFHTPTTLRDLRQLDPDLRQEISWSVSQLRAIFGETLKGAKVHPPPYRPPPSHRAPITSYHLGVGDAFTSRKPRPHSNYGEESYV</sequence>
<feature type="region of interest" description="Disordered" evidence="4">
    <location>
        <begin position="1265"/>
        <end position="1335"/>
    </location>
</feature>
<feature type="compositionally biased region" description="Low complexity" evidence="4">
    <location>
        <begin position="248"/>
        <end position="259"/>
    </location>
</feature>
<organism evidence="7 8">
    <name type="scientific">Meganyctiphanes norvegica</name>
    <name type="common">Northern krill</name>
    <name type="synonym">Thysanopoda norvegica</name>
    <dbReference type="NCBI Taxonomy" id="48144"/>
    <lineage>
        <taxon>Eukaryota</taxon>
        <taxon>Metazoa</taxon>
        <taxon>Ecdysozoa</taxon>
        <taxon>Arthropoda</taxon>
        <taxon>Crustacea</taxon>
        <taxon>Multicrustacea</taxon>
        <taxon>Malacostraca</taxon>
        <taxon>Eumalacostraca</taxon>
        <taxon>Eucarida</taxon>
        <taxon>Euphausiacea</taxon>
        <taxon>Euphausiidae</taxon>
        <taxon>Meganyctiphanes</taxon>
    </lineage>
</organism>
<feature type="compositionally biased region" description="Polar residues" evidence="4">
    <location>
        <begin position="1481"/>
        <end position="1492"/>
    </location>
</feature>
<evidence type="ECO:0000256" key="2">
    <source>
        <dbReference type="ARBA" id="ARBA00022553"/>
    </source>
</evidence>
<keyword evidence="3" id="KW-0175">Coiled coil</keyword>
<feature type="compositionally biased region" description="Pro residues" evidence="4">
    <location>
        <begin position="1275"/>
        <end position="1290"/>
    </location>
</feature>
<feature type="region of interest" description="Disordered" evidence="4">
    <location>
        <begin position="196"/>
        <end position="273"/>
    </location>
</feature>
<evidence type="ECO:0000313" key="7">
    <source>
        <dbReference type="EMBL" id="CAL4060261.1"/>
    </source>
</evidence>
<comment type="caution">
    <text evidence="7">The sequence shown here is derived from an EMBL/GenBank/DDBJ whole genome shotgun (WGS) entry which is preliminary data.</text>
</comment>
<proteinExistence type="predicted"/>
<feature type="domain" description="Rho-GAP" evidence="6">
    <location>
        <begin position="548"/>
        <end position="736"/>
    </location>
</feature>
<feature type="region of interest" description="Disordered" evidence="4">
    <location>
        <begin position="1021"/>
        <end position="1043"/>
    </location>
</feature>
<dbReference type="SUPFAM" id="SSF48350">
    <property type="entry name" value="GTPase activation domain, GAP"/>
    <property type="match status" value="1"/>
</dbReference>
<dbReference type="GO" id="GO:0005096">
    <property type="term" value="F:GTPase activator activity"/>
    <property type="evidence" value="ECO:0007669"/>
    <property type="project" value="UniProtKB-KW"/>
</dbReference>
<dbReference type="SUPFAM" id="SSF50729">
    <property type="entry name" value="PH domain-like"/>
    <property type="match status" value="1"/>
</dbReference>
<accession>A0AAV2PML2</accession>
<feature type="region of interest" description="Disordered" evidence="4">
    <location>
        <begin position="1367"/>
        <end position="1492"/>
    </location>
</feature>
<feature type="compositionally biased region" description="Polar residues" evidence="4">
    <location>
        <begin position="830"/>
        <end position="850"/>
    </location>
</feature>
<feature type="compositionally biased region" description="Basic and acidic residues" evidence="4">
    <location>
        <begin position="752"/>
        <end position="766"/>
    </location>
</feature>
<dbReference type="InterPro" id="IPR047886">
    <property type="entry name" value="ARHGAP20-like_RhoGAP"/>
</dbReference>
<protein>
    <recommendedName>
        <fullName evidence="9">Rho GTPase-activating protein 20</fullName>
    </recommendedName>
</protein>
<feature type="compositionally biased region" description="Basic and acidic residues" evidence="4">
    <location>
        <begin position="851"/>
        <end position="860"/>
    </location>
</feature>
<keyword evidence="2" id="KW-0597">Phosphoprotein</keyword>
<dbReference type="Pfam" id="PF22286">
    <property type="entry name" value="RHG20_PH"/>
    <property type="match status" value="1"/>
</dbReference>
<evidence type="ECO:0000256" key="3">
    <source>
        <dbReference type="SAM" id="Coils"/>
    </source>
</evidence>
<evidence type="ECO:0000259" key="5">
    <source>
        <dbReference type="PROSITE" id="PS50200"/>
    </source>
</evidence>
<name>A0AAV2PML2_MEGNR</name>
<feature type="compositionally biased region" description="Polar residues" evidence="4">
    <location>
        <begin position="1315"/>
        <end position="1330"/>
    </location>
</feature>
<dbReference type="PROSITE" id="PS50238">
    <property type="entry name" value="RHOGAP"/>
    <property type="match status" value="1"/>
</dbReference>
<feature type="compositionally biased region" description="Acidic residues" evidence="4">
    <location>
        <begin position="1393"/>
        <end position="1405"/>
    </location>
</feature>